<keyword evidence="10" id="KW-1185">Reference proteome</keyword>
<dbReference type="PANTHER" id="PTHR43133:SF52">
    <property type="entry name" value="ECF RNA POLYMERASE SIGMA FACTOR SIGL"/>
    <property type="match status" value="1"/>
</dbReference>
<dbReference type="Proteomes" id="UP000812013">
    <property type="component" value="Unassembled WGS sequence"/>
</dbReference>
<keyword evidence="5" id="KW-0804">Transcription</keyword>
<evidence type="ECO:0000256" key="1">
    <source>
        <dbReference type="ARBA" id="ARBA00010641"/>
    </source>
</evidence>
<evidence type="ECO:0000256" key="2">
    <source>
        <dbReference type="ARBA" id="ARBA00023015"/>
    </source>
</evidence>
<dbReference type="InterPro" id="IPR007627">
    <property type="entry name" value="RNA_pol_sigma70_r2"/>
</dbReference>
<dbReference type="InterPro" id="IPR014284">
    <property type="entry name" value="RNA_pol_sigma-70_dom"/>
</dbReference>
<gene>
    <name evidence="9" type="ORF">GPJ59_29505</name>
</gene>
<dbReference type="CDD" id="cd06171">
    <property type="entry name" value="Sigma70_r4"/>
    <property type="match status" value="1"/>
</dbReference>
<accession>A0ABS6ZDP9</accession>
<evidence type="ECO:0000256" key="4">
    <source>
        <dbReference type="ARBA" id="ARBA00023125"/>
    </source>
</evidence>
<dbReference type="RefSeq" id="WP_219670980.1">
    <property type="nucleotide sequence ID" value="NZ_WTFF01000311.1"/>
</dbReference>
<dbReference type="SUPFAM" id="SSF88659">
    <property type="entry name" value="Sigma3 and sigma4 domains of RNA polymerase sigma factors"/>
    <property type="match status" value="1"/>
</dbReference>
<comment type="similarity">
    <text evidence="1">Belongs to the sigma-70 factor family. ECF subfamily.</text>
</comment>
<feature type="region of interest" description="Disordered" evidence="6">
    <location>
        <begin position="174"/>
        <end position="193"/>
    </location>
</feature>
<organism evidence="9 10">
    <name type="scientific">Streptomyces bambusae</name>
    <dbReference type="NCBI Taxonomy" id="1550616"/>
    <lineage>
        <taxon>Bacteria</taxon>
        <taxon>Bacillati</taxon>
        <taxon>Actinomycetota</taxon>
        <taxon>Actinomycetes</taxon>
        <taxon>Kitasatosporales</taxon>
        <taxon>Streptomycetaceae</taxon>
        <taxon>Streptomyces</taxon>
    </lineage>
</organism>
<evidence type="ECO:0000313" key="10">
    <source>
        <dbReference type="Proteomes" id="UP000812013"/>
    </source>
</evidence>
<keyword evidence="4" id="KW-0238">DNA-binding</keyword>
<dbReference type="Gene3D" id="1.10.1740.10">
    <property type="match status" value="1"/>
</dbReference>
<comment type="caution">
    <text evidence="9">The sequence shown here is derived from an EMBL/GenBank/DDBJ whole genome shotgun (WGS) entry which is preliminary data.</text>
</comment>
<dbReference type="NCBIfam" id="TIGR02937">
    <property type="entry name" value="sigma70-ECF"/>
    <property type="match status" value="1"/>
</dbReference>
<dbReference type="NCBIfam" id="NF007227">
    <property type="entry name" value="PRK09645.1"/>
    <property type="match status" value="1"/>
</dbReference>
<evidence type="ECO:0000313" key="9">
    <source>
        <dbReference type="EMBL" id="MBW5485894.1"/>
    </source>
</evidence>
<dbReference type="InterPro" id="IPR007630">
    <property type="entry name" value="RNA_pol_sigma70_r4"/>
</dbReference>
<dbReference type="Gene3D" id="1.10.10.10">
    <property type="entry name" value="Winged helix-like DNA-binding domain superfamily/Winged helix DNA-binding domain"/>
    <property type="match status" value="1"/>
</dbReference>
<dbReference type="InterPro" id="IPR013325">
    <property type="entry name" value="RNA_pol_sigma_r2"/>
</dbReference>
<dbReference type="InterPro" id="IPR039425">
    <property type="entry name" value="RNA_pol_sigma-70-like"/>
</dbReference>
<dbReference type="PANTHER" id="PTHR43133">
    <property type="entry name" value="RNA POLYMERASE ECF-TYPE SIGMA FACTO"/>
    <property type="match status" value="1"/>
</dbReference>
<feature type="domain" description="RNA polymerase sigma-70 region 2" evidence="7">
    <location>
        <begin position="23"/>
        <end position="89"/>
    </location>
</feature>
<keyword evidence="3" id="KW-0731">Sigma factor</keyword>
<evidence type="ECO:0000259" key="7">
    <source>
        <dbReference type="Pfam" id="PF04542"/>
    </source>
</evidence>
<evidence type="ECO:0000259" key="8">
    <source>
        <dbReference type="Pfam" id="PF04545"/>
    </source>
</evidence>
<dbReference type="EMBL" id="WTFF01000311">
    <property type="protein sequence ID" value="MBW5485894.1"/>
    <property type="molecule type" value="Genomic_DNA"/>
</dbReference>
<evidence type="ECO:0000256" key="5">
    <source>
        <dbReference type="ARBA" id="ARBA00023163"/>
    </source>
</evidence>
<proteinExistence type="inferred from homology"/>
<dbReference type="InterPro" id="IPR013324">
    <property type="entry name" value="RNA_pol_sigma_r3/r4-like"/>
</dbReference>
<sequence>MAGPLWPRGRRGSTDEALIRAVYEEHGAALLGYATRLTGDRAVAEDVVQETLIRAWRHSEVLVNGKGSVRGWLLTVARNIITDRYRARAARPAEVSGTPATVPVEVDHADSVVDAMAVLGALDRLSPEHRSVLTELYYRERSVAETADSLGIPEGTVKSRSHYALKALREAFKEDVSRQSRPDRPAGLREVVA</sequence>
<protein>
    <submittedName>
        <fullName evidence="9">Sigma-70 family RNA polymerase sigma factor</fullName>
    </submittedName>
</protein>
<dbReference type="Pfam" id="PF04545">
    <property type="entry name" value="Sigma70_r4"/>
    <property type="match status" value="1"/>
</dbReference>
<dbReference type="InterPro" id="IPR036388">
    <property type="entry name" value="WH-like_DNA-bd_sf"/>
</dbReference>
<feature type="domain" description="RNA polymerase sigma-70 region 4" evidence="8">
    <location>
        <begin position="121"/>
        <end position="170"/>
    </location>
</feature>
<evidence type="ECO:0000256" key="6">
    <source>
        <dbReference type="SAM" id="MobiDB-lite"/>
    </source>
</evidence>
<reference evidence="9 10" key="1">
    <citation type="submission" date="2019-12" db="EMBL/GenBank/DDBJ databases">
        <title>Genome sequence of Streptomyces bambusae.</title>
        <authorList>
            <person name="Bansal K."/>
            <person name="Choksket S."/>
            <person name="Korpole S."/>
            <person name="Patil P.B."/>
        </authorList>
    </citation>
    <scope>NUCLEOTIDE SEQUENCE [LARGE SCALE GENOMIC DNA]</scope>
    <source>
        <strain evidence="9 10">SK60</strain>
    </source>
</reference>
<dbReference type="SUPFAM" id="SSF88946">
    <property type="entry name" value="Sigma2 domain of RNA polymerase sigma factors"/>
    <property type="match status" value="1"/>
</dbReference>
<keyword evidence="2" id="KW-0805">Transcription regulation</keyword>
<evidence type="ECO:0000256" key="3">
    <source>
        <dbReference type="ARBA" id="ARBA00023082"/>
    </source>
</evidence>
<dbReference type="Pfam" id="PF04542">
    <property type="entry name" value="Sigma70_r2"/>
    <property type="match status" value="1"/>
</dbReference>
<name>A0ABS6ZDP9_9ACTN</name>